<dbReference type="Pfam" id="PF07700">
    <property type="entry name" value="HNOB"/>
    <property type="match status" value="1"/>
</dbReference>
<reference evidence="6 7" key="2">
    <citation type="submission" date="2018-11" db="EMBL/GenBank/DDBJ databases">
        <authorList>
            <consortium name="Pathogen Informatics"/>
        </authorList>
    </citation>
    <scope>NUCLEOTIDE SEQUENCE [LARGE SCALE GENOMIC DNA]</scope>
    <source>
        <strain evidence="6 7">NST_G2</strain>
    </source>
</reference>
<keyword evidence="2" id="KW-0547">Nucleotide-binding</keyword>
<dbReference type="Pfam" id="PF07701">
    <property type="entry name" value="HNOBA"/>
    <property type="match status" value="1"/>
</dbReference>
<evidence type="ECO:0000313" key="7">
    <source>
        <dbReference type="Proteomes" id="UP000275846"/>
    </source>
</evidence>
<dbReference type="AlphaFoldDB" id="A0A183TJV1"/>
<evidence type="ECO:0000259" key="4">
    <source>
        <dbReference type="Pfam" id="PF07700"/>
    </source>
</evidence>
<reference evidence="8" key="1">
    <citation type="submission" date="2016-06" db="UniProtKB">
        <authorList>
            <consortium name="WormBaseParasite"/>
        </authorList>
    </citation>
    <scope>IDENTIFICATION</scope>
</reference>
<dbReference type="InterPro" id="IPR038158">
    <property type="entry name" value="H-NOX_domain_sf"/>
</dbReference>
<feature type="domain" description="Haem NO binding associated" evidence="5">
    <location>
        <begin position="211"/>
        <end position="275"/>
    </location>
</feature>
<dbReference type="GO" id="GO:0020037">
    <property type="term" value="F:heme binding"/>
    <property type="evidence" value="ECO:0007669"/>
    <property type="project" value="InterPro"/>
</dbReference>
<dbReference type="InterPro" id="IPR011644">
    <property type="entry name" value="Heme_NO-bd"/>
</dbReference>
<accession>A0A183TJV1</accession>
<dbReference type="GO" id="GO:0000166">
    <property type="term" value="F:nucleotide binding"/>
    <property type="evidence" value="ECO:0007669"/>
    <property type="project" value="UniProtKB-KW"/>
</dbReference>
<dbReference type="Gene3D" id="3.30.450.260">
    <property type="entry name" value="Haem NO binding associated domain"/>
    <property type="match status" value="1"/>
</dbReference>
<evidence type="ECO:0000313" key="8">
    <source>
        <dbReference type="WBParaSite" id="SSLN_0001738601-mRNA-1"/>
    </source>
</evidence>
<evidence type="ECO:0000259" key="5">
    <source>
        <dbReference type="Pfam" id="PF07701"/>
    </source>
</evidence>
<evidence type="ECO:0000256" key="1">
    <source>
        <dbReference type="ARBA" id="ARBA00012202"/>
    </source>
</evidence>
<organism evidence="8">
    <name type="scientific">Schistocephalus solidus</name>
    <name type="common">Tapeworm</name>
    <dbReference type="NCBI Taxonomy" id="70667"/>
    <lineage>
        <taxon>Eukaryota</taxon>
        <taxon>Metazoa</taxon>
        <taxon>Spiralia</taxon>
        <taxon>Lophotrochozoa</taxon>
        <taxon>Platyhelminthes</taxon>
        <taxon>Cestoda</taxon>
        <taxon>Eucestoda</taxon>
        <taxon>Diphyllobothriidea</taxon>
        <taxon>Diphyllobothriidae</taxon>
        <taxon>Schistocephalus</taxon>
    </lineage>
</organism>
<keyword evidence="3" id="KW-0141">cGMP biosynthesis</keyword>
<dbReference type="InterPro" id="IPR024096">
    <property type="entry name" value="NO_sig/Golgi_transp_ligand-bd"/>
</dbReference>
<name>A0A183TJV1_SCHSO</name>
<evidence type="ECO:0000313" key="6">
    <source>
        <dbReference type="EMBL" id="VDM03134.1"/>
    </source>
</evidence>
<dbReference type="InterPro" id="IPR042463">
    <property type="entry name" value="HNOB_dom_associated_sf"/>
</dbReference>
<dbReference type="PANTHER" id="PTHR45655:SF13">
    <property type="entry name" value="SOLUBLE GUANYLATE CYCLASE GCY-32-RELATED"/>
    <property type="match status" value="1"/>
</dbReference>
<dbReference type="EMBL" id="UYSU01041472">
    <property type="protein sequence ID" value="VDM03134.1"/>
    <property type="molecule type" value="Genomic_DNA"/>
</dbReference>
<dbReference type="Proteomes" id="UP000275846">
    <property type="component" value="Unassembled WGS sequence"/>
</dbReference>
<dbReference type="PANTHER" id="PTHR45655">
    <property type="entry name" value="GUANYLATE CYCLASE SOLUBLE SUBUNIT BETA-2"/>
    <property type="match status" value="1"/>
</dbReference>
<dbReference type="STRING" id="70667.A0A183TJV1"/>
<protein>
    <recommendedName>
        <fullName evidence="1">guanylate cyclase</fullName>
        <ecNumber evidence="1">4.6.1.2</ecNumber>
    </recommendedName>
</protein>
<keyword evidence="7" id="KW-1185">Reference proteome</keyword>
<dbReference type="Gene3D" id="3.90.1520.10">
    <property type="entry name" value="H-NOX domain"/>
    <property type="match status" value="1"/>
</dbReference>
<dbReference type="WBParaSite" id="SSLN_0001738601-mRNA-1">
    <property type="protein sequence ID" value="SSLN_0001738601-mRNA-1"/>
    <property type="gene ID" value="SSLN_0001738601"/>
</dbReference>
<dbReference type="InterPro" id="IPR011645">
    <property type="entry name" value="HNOB_dom_associated"/>
</dbReference>
<feature type="domain" description="Heme NO-binding" evidence="4">
    <location>
        <begin position="2"/>
        <end position="163"/>
    </location>
</feature>
<dbReference type="SUPFAM" id="SSF111126">
    <property type="entry name" value="Ligand-binding domain in the NO signalling and Golgi transport"/>
    <property type="match status" value="1"/>
</dbReference>
<sequence>MYGFLILIFKKIVENEFGEEAWECLLEQSGLRLRIFQTRRKYWDETLLQLFKVYAQELDIKLEQVAYENGLFFHEFVECAGYGNLLKIQGRNFLGFLEQIDNLHEYLKFSYPRIRSPSFLVLDSSETHISLLYESTRCGYTPYVQGQLTAIARQIYATEISVDCKPSVQVGAVYKTILEIRCLKGGWSEKSTFPNQEVALMEQPGFSSLGSDFLSLFAFHLLITEDMTIQHVGRSMCLLDSNLVGADFRSKFTFIRPFIEPSFEKVSYLIPVYFSHIRMQAFERAFRSPAKTAPFTQISSKVVQICLIDVHRLYKFNYILENTCKKHSCTYLGKEALYGRLNRKRE</sequence>
<dbReference type="GO" id="GO:0004383">
    <property type="term" value="F:guanylate cyclase activity"/>
    <property type="evidence" value="ECO:0007669"/>
    <property type="project" value="UniProtKB-EC"/>
</dbReference>
<dbReference type="EC" id="4.6.1.2" evidence="1"/>
<evidence type="ECO:0000256" key="2">
    <source>
        <dbReference type="ARBA" id="ARBA00022741"/>
    </source>
</evidence>
<dbReference type="OrthoDB" id="1890790at2759"/>
<evidence type="ECO:0000256" key="3">
    <source>
        <dbReference type="ARBA" id="ARBA00023293"/>
    </source>
</evidence>
<gene>
    <name evidence="6" type="ORF">SSLN_LOCUS16748</name>
</gene>
<proteinExistence type="predicted"/>